<keyword evidence="1" id="KW-0227">DNA damage</keyword>
<evidence type="ECO:0000259" key="2">
    <source>
        <dbReference type="Pfam" id="PF05970"/>
    </source>
</evidence>
<comment type="similarity">
    <text evidence="1">Belongs to the helicase family.</text>
</comment>
<name>A0A4Y2EYG6_ARAVE</name>
<gene>
    <name evidence="4" type="ORF">AVEN_126065_1</name>
</gene>
<dbReference type="SUPFAM" id="SSF52540">
    <property type="entry name" value="P-loop containing nucleoside triphosphate hydrolases"/>
    <property type="match status" value="2"/>
</dbReference>
<dbReference type="PANTHER" id="PTHR10492">
    <property type="match status" value="1"/>
</dbReference>
<protein>
    <recommendedName>
        <fullName evidence="1">ATP-dependent DNA helicase</fullName>
        <ecNumber evidence="1">5.6.2.3</ecNumber>
    </recommendedName>
</protein>
<organism evidence="4 5">
    <name type="scientific">Araneus ventricosus</name>
    <name type="common">Orbweaver spider</name>
    <name type="synonym">Epeira ventricosa</name>
    <dbReference type="NCBI Taxonomy" id="182803"/>
    <lineage>
        <taxon>Eukaryota</taxon>
        <taxon>Metazoa</taxon>
        <taxon>Ecdysozoa</taxon>
        <taxon>Arthropoda</taxon>
        <taxon>Chelicerata</taxon>
        <taxon>Arachnida</taxon>
        <taxon>Araneae</taxon>
        <taxon>Araneomorphae</taxon>
        <taxon>Entelegynae</taxon>
        <taxon>Araneoidea</taxon>
        <taxon>Araneidae</taxon>
        <taxon>Araneus</taxon>
    </lineage>
</organism>
<sequence>MFNAHINVEACSSVRAIKYICKYINKGSDQAIFNFKNAELENTIDEVNIYQSGRYVSSNESVWRLLGFPLHERHPTVTHLAVHLENGERVYFNESNFRDIVSTPPKTTLTAFFELCRKDDFAKSLLYVEVPRYYTWNTSTRKWKRRIQGTPVQNWPGVKSGDALGRIYTVHTSNMECFCLRMLLHHVRGPTSFGDLKRHNHQELSTFREACEKKGLIENDNHWDLTLEEAIQCRSASKVRELFAILISTCGLSNPQQMWEKFKNDMADDIFHRLQKRDKNIEYNDVIYNEALSKVEDQVITITGKNLSSFGLNRPSRTDEVSNELMQEMDYNTELLQQRLNELVPRLNPEQKTIFDNVLKQVESGEGGLFFLDAPGGTGKTFLLNLLLAQIRKDKKVAIAVASSGIAATLLDGGRTAHSVLKLPLNLAHEETPICNFPKNSERSRMLQHCKLLVWDECTMSHKRAVEALNRTMQDINNNQSIMGGMVVLMAGDFRQILPVITRGTPADEINACLKASPLWEHVKKFNLTANMRVQLFNDTESGQYAATLLKIGEGRFKTDPNGMITLNERFCKIAHSTEELINKVYPELQVNMGNREWLCERAILAPTNEIVAQINEKNMSQMKGNITEYLSVDTVMDNEQVTSYPVEFLNSLELSGVPSHKLRLKIGVPVLLMRNLDAPRLCNGTRLQITHLGSNIVRATVMTGIARGESVLIPRIPMIPTDLPFQFKRLQFPLKLAFGMTINKAQGQTLKVAGVHLEKPCFSHGQLYVACSRVSSPQNLYILAKKCKTKNVVYKSVLI</sequence>
<dbReference type="GO" id="GO:0006310">
    <property type="term" value="P:DNA recombination"/>
    <property type="evidence" value="ECO:0007669"/>
    <property type="project" value="UniProtKB-KW"/>
</dbReference>
<dbReference type="Pfam" id="PF21530">
    <property type="entry name" value="Pif1_2B_dom"/>
    <property type="match status" value="1"/>
</dbReference>
<evidence type="ECO:0000313" key="4">
    <source>
        <dbReference type="EMBL" id="GBM33066.1"/>
    </source>
</evidence>
<reference evidence="4 5" key="1">
    <citation type="journal article" date="2019" name="Sci. Rep.">
        <title>Orb-weaving spider Araneus ventricosus genome elucidates the spidroin gene catalogue.</title>
        <authorList>
            <person name="Kono N."/>
            <person name="Nakamura H."/>
            <person name="Ohtoshi R."/>
            <person name="Moran D.A.P."/>
            <person name="Shinohara A."/>
            <person name="Yoshida Y."/>
            <person name="Fujiwara M."/>
            <person name="Mori M."/>
            <person name="Tomita M."/>
            <person name="Arakawa K."/>
        </authorList>
    </citation>
    <scope>NUCLEOTIDE SEQUENCE [LARGE SCALE GENOMIC DNA]</scope>
</reference>
<comment type="cofactor">
    <cofactor evidence="1">
        <name>Mg(2+)</name>
        <dbReference type="ChEBI" id="CHEBI:18420"/>
    </cofactor>
</comment>
<dbReference type="EC" id="5.6.2.3" evidence="1"/>
<dbReference type="Proteomes" id="UP000499080">
    <property type="component" value="Unassembled WGS sequence"/>
</dbReference>
<dbReference type="InterPro" id="IPR049163">
    <property type="entry name" value="Pif1-like_2B_dom"/>
</dbReference>
<keyword evidence="1" id="KW-0233">DNA recombination</keyword>
<dbReference type="GO" id="GO:0005524">
    <property type="term" value="F:ATP binding"/>
    <property type="evidence" value="ECO:0007669"/>
    <property type="project" value="UniProtKB-KW"/>
</dbReference>
<dbReference type="AlphaFoldDB" id="A0A4Y2EYG6"/>
<keyword evidence="1" id="KW-0378">Hydrolase</keyword>
<keyword evidence="1" id="KW-0347">Helicase</keyword>
<dbReference type="InterPro" id="IPR010285">
    <property type="entry name" value="DNA_helicase_pif1-like_DEAD"/>
</dbReference>
<dbReference type="InterPro" id="IPR027417">
    <property type="entry name" value="P-loop_NTPase"/>
</dbReference>
<dbReference type="Gene3D" id="3.40.50.300">
    <property type="entry name" value="P-loop containing nucleotide triphosphate hydrolases"/>
    <property type="match status" value="1"/>
</dbReference>
<accession>A0A4Y2EYG6</accession>
<dbReference type="EMBL" id="BGPR01000723">
    <property type="protein sequence ID" value="GBM33066.1"/>
    <property type="molecule type" value="Genomic_DNA"/>
</dbReference>
<evidence type="ECO:0000313" key="5">
    <source>
        <dbReference type="Proteomes" id="UP000499080"/>
    </source>
</evidence>
<keyword evidence="1" id="KW-0547">Nucleotide-binding</keyword>
<keyword evidence="5" id="KW-1185">Reference proteome</keyword>
<dbReference type="GO" id="GO:0043139">
    <property type="term" value="F:5'-3' DNA helicase activity"/>
    <property type="evidence" value="ECO:0007669"/>
    <property type="project" value="UniProtKB-EC"/>
</dbReference>
<dbReference type="PANTHER" id="PTHR10492:SF57">
    <property type="entry name" value="ATP-DEPENDENT DNA HELICASE"/>
    <property type="match status" value="1"/>
</dbReference>
<comment type="catalytic activity">
    <reaction evidence="1">
        <text>ATP + H2O = ADP + phosphate + H(+)</text>
        <dbReference type="Rhea" id="RHEA:13065"/>
        <dbReference type="ChEBI" id="CHEBI:15377"/>
        <dbReference type="ChEBI" id="CHEBI:15378"/>
        <dbReference type="ChEBI" id="CHEBI:30616"/>
        <dbReference type="ChEBI" id="CHEBI:43474"/>
        <dbReference type="ChEBI" id="CHEBI:456216"/>
        <dbReference type="EC" id="5.6.2.3"/>
    </reaction>
</comment>
<comment type="caution">
    <text evidence="4">The sequence shown here is derived from an EMBL/GenBank/DDBJ whole genome shotgun (WGS) entry which is preliminary data.</text>
</comment>
<keyword evidence="1" id="KW-0234">DNA repair</keyword>
<evidence type="ECO:0000259" key="3">
    <source>
        <dbReference type="Pfam" id="PF21530"/>
    </source>
</evidence>
<feature type="domain" description="DNA helicase Pif1-like 2B" evidence="3">
    <location>
        <begin position="648"/>
        <end position="693"/>
    </location>
</feature>
<dbReference type="GO" id="GO:0000723">
    <property type="term" value="P:telomere maintenance"/>
    <property type="evidence" value="ECO:0007669"/>
    <property type="project" value="InterPro"/>
</dbReference>
<evidence type="ECO:0000256" key="1">
    <source>
        <dbReference type="RuleBase" id="RU363044"/>
    </source>
</evidence>
<keyword evidence="1" id="KW-0067">ATP-binding</keyword>
<dbReference type="GO" id="GO:0016887">
    <property type="term" value="F:ATP hydrolysis activity"/>
    <property type="evidence" value="ECO:0007669"/>
    <property type="project" value="RHEA"/>
</dbReference>
<proteinExistence type="inferred from homology"/>
<feature type="domain" description="DNA helicase Pif1-like DEAD-box helicase" evidence="2">
    <location>
        <begin position="347"/>
        <end position="559"/>
    </location>
</feature>
<dbReference type="Pfam" id="PF05970">
    <property type="entry name" value="PIF1"/>
    <property type="match status" value="1"/>
</dbReference>
<dbReference type="GO" id="GO:0006281">
    <property type="term" value="P:DNA repair"/>
    <property type="evidence" value="ECO:0007669"/>
    <property type="project" value="UniProtKB-KW"/>
</dbReference>
<dbReference type="OrthoDB" id="6422725at2759"/>